<dbReference type="SUPFAM" id="SSF55821">
    <property type="entry name" value="YrdC/RibB"/>
    <property type="match status" value="1"/>
</dbReference>
<feature type="active site" description="Proton acceptor; for GTP cyclohydrolase activity" evidence="20">
    <location>
        <position position="330"/>
    </location>
</feature>
<feature type="binding site" evidence="20">
    <location>
        <begin position="27"/>
        <end position="28"/>
    </location>
    <ligand>
        <name>D-ribulose 5-phosphate</name>
        <dbReference type="ChEBI" id="CHEBI:58121"/>
    </ligand>
</feature>
<dbReference type="PANTHER" id="PTHR21327">
    <property type="entry name" value="GTP CYCLOHYDROLASE II-RELATED"/>
    <property type="match status" value="1"/>
</dbReference>
<feature type="binding site" evidence="20">
    <location>
        <position position="358"/>
    </location>
    <ligand>
        <name>GTP</name>
        <dbReference type="ChEBI" id="CHEBI:37565"/>
    </ligand>
</feature>
<protein>
    <recommendedName>
        <fullName evidence="20">Riboflavin biosynthesis protein RibBA</fullName>
    </recommendedName>
    <domain>
        <recommendedName>
            <fullName evidence="20">3,4-dihydroxy-2-butanone 4-phosphate synthase</fullName>
            <shortName evidence="20">DHBP synthase</shortName>
            <ecNumber evidence="20">4.1.99.12</ecNumber>
        </recommendedName>
    </domain>
    <domain>
        <recommendedName>
            <fullName evidence="20">GTP cyclohydrolase-2</fullName>
            <ecNumber evidence="20">3.5.4.25</ecNumber>
        </recommendedName>
        <alternativeName>
            <fullName evidence="20">GTP cyclohydrolase II</fullName>
        </alternativeName>
    </domain>
</protein>
<feature type="binding site" evidence="20">
    <location>
        <position position="271"/>
    </location>
    <ligand>
        <name>Zn(2+)</name>
        <dbReference type="ChEBI" id="CHEBI:29105"/>
        <note>catalytic</note>
    </ligand>
</feature>
<feature type="binding site" evidence="20">
    <location>
        <position position="274"/>
    </location>
    <ligand>
        <name>GTP</name>
        <dbReference type="ChEBI" id="CHEBI:37565"/>
    </ligand>
</feature>
<dbReference type="Pfam" id="PF00925">
    <property type="entry name" value="GTP_cyclohydro2"/>
    <property type="match status" value="1"/>
</dbReference>
<reference evidence="23" key="1">
    <citation type="submission" date="2016-10" db="EMBL/GenBank/DDBJ databases">
        <authorList>
            <person name="Wegmann U."/>
        </authorList>
    </citation>
    <scope>NUCLEOTIDE SEQUENCE [LARGE SCALE GENOMIC DNA]</scope>
</reference>
<evidence type="ECO:0000256" key="8">
    <source>
        <dbReference type="ARBA" id="ARBA00022619"/>
    </source>
</evidence>
<dbReference type="OrthoDB" id="9793111at2"/>
<dbReference type="HAMAP" id="MF_00179">
    <property type="entry name" value="RibA"/>
    <property type="match status" value="1"/>
</dbReference>
<feature type="site" description="Essential for DHBP synthase activity" evidence="20">
    <location>
        <position position="126"/>
    </location>
</feature>
<feature type="binding site" evidence="20">
    <location>
        <position position="269"/>
    </location>
    <ligand>
        <name>Zn(2+)</name>
        <dbReference type="ChEBI" id="CHEBI:29105"/>
        <note>catalytic</note>
    </ligand>
</feature>
<accession>A0A1K1LHC2</accession>
<feature type="binding site" evidence="20">
    <location>
        <position position="353"/>
    </location>
    <ligand>
        <name>GTP</name>
        <dbReference type="ChEBI" id="CHEBI:37565"/>
    </ligand>
</feature>
<dbReference type="UniPathway" id="UPA00275">
    <property type="reaction ID" value="UER00399"/>
</dbReference>
<evidence type="ECO:0000256" key="5">
    <source>
        <dbReference type="ARBA" id="ARBA00004904"/>
    </source>
</evidence>
<dbReference type="AlphaFoldDB" id="A0A1K1LHC2"/>
<keyword evidence="15 20" id="KW-0464">Manganese</keyword>
<proteinExistence type="inferred from homology"/>
<feature type="binding site" evidence="20">
    <location>
        <position position="164"/>
    </location>
    <ligand>
        <name>D-ribulose 5-phosphate</name>
        <dbReference type="ChEBI" id="CHEBI:58121"/>
    </ligand>
</feature>
<feature type="region of interest" description="GTP cyclohydrolase II" evidence="20">
    <location>
        <begin position="202"/>
        <end position="404"/>
    </location>
</feature>
<keyword evidence="17 20" id="KW-0511">Multifunctional enzyme</keyword>
<evidence type="ECO:0000256" key="17">
    <source>
        <dbReference type="ARBA" id="ARBA00023268"/>
    </source>
</evidence>
<dbReference type="FunFam" id="3.90.870.10:FF:000001">
    <property type="entry name" value="Riboflavin biosynthesis protein RibBA"/>
    <property type="match status" value="1"/>
</dbReference>
<comment type="pathway">
    <text evidence="5 20">Cofactor biosynthesis; riboflavin biosynthesis; 2-hydroxy-3-oxobutyl phosphate from D-ribulose 5-phosphate: step 1/1.</text>
</comment>
<comment type="caution">
    <text evidence="20">Lacks conserved residue(s) required for the propagation of feature annotation.</text>
</comment>
<organism evidence="22 23">
    <name type="scientific">Desulfovibrio piger</name>
    <dbReference type="NCBI Taxonomy" id="901"/>
    <lineage>
        <taxon>Bacteria</taxon>
        <taxon>Pseudomonadati</taxon>
        <taxon>Thermodesulfobacteriota</taxon>
        <taxon>Desulfovibrionia</taxon>
        <taxon>Desulfovibrionales</taxon>
        <taxon>Desulfovibrionaceae</taxon>
        <taxon>Desulfovibrio</taxon>
    </lineage>
</organism>
<evidence type="ECO:0000256" key="3">
    <source>
        <dbReference type="ARBA" id="ARBA00002284"/>
    </source>
</evidence>
<feature type="region of interest" description="DHBP synthase" evidence="20">
    <location>
        <begin position="1"/>
        <end position="201"/>
    </location>
</feature>
<evidence type="ECO:0000259" key="21">
    <source>
        <dbReference type="Pfam" id="PF00925"/>
    </source>
</evidence>
<dbReference type="HAMAP" id="MF_00180">
    <property type="entry name" value="RibB"/>
    <property type="match status" value="1"/>
</dbReference>
<feature type="site" description="Essential for DHBP synthase activity" evidence="20">
    <location>
        <position position="164"/>
    </location>
</feature>
<feature type="binding site" evidence="20">
    <location>
        <position position="32"/>
    </location>
    <ligand>
        <name>D-ribulose 5-phosphate</name>
        <dbReference type="ChEBI" id="CHEBI:58121"/>
    </ligand>
</feature>
<comment type="cofactor">
    <cofactor evidence="20">
        <name>Zn(2+)</name>
        <dbReference type="ChEBI" id="CHEBI:29105"/>
    </cofactor>
    <text evidence="20">Binds 1 zinc ion per subunit.</text>
</comment>
<dbReference type="Gene3D" id="3.90.870.10">
    <property type="entry name" value="DHBP synthase"/>
    <property type="match status" value="1"/>
</dbReference>
<dbReference type="NCBIfam" id="NF006803">
    <property type="entry name" value="PRK09311.1"/>
    <property type="match status" value="1"/>
</dbReference>
<feature type="active site" description="Nucleophile; for GTP cyclohydrolase activity" evidence="20">
    <location>
        <position position="332"/>
    </location>
</feature>
<dbReference type="Proteomes" id="UP000186323">
    <property type="component" value="Chromosome I"/>
</dbReference>
<feature type="domain" description="GTP cyclohydrolase II" evidence="21">
    <location>
        <begin position="211"/>
        <end position="374"/>
    </location>
</feature>
<dbReference type="InterPro" id="IPR036144">
    <property type="entry name" value="RibA-like_sf"/>
</dbReference>
<comment type="function">
    <text evidence="3 20">Catalyzes the conversion of D-ribulose 5-phosphate to formate and 3,4-dihydroxy-2-butanone 4-phosphate.</text>
</comment>
<dbReference type="GO" id="GO:0003935">
    <property type="term" value="F:GTP cyclohydrolase II activity"/>
    <property type="evidence" value="ECO:0007669"/>
    <property type="project" value="UniProtKB-UniRule"/>
</dbReference>
<dbReference type="GO" id="GO:0009231">
    <property type="term" value="P:riboflavin biosynthetic process"/>
    <property type="evidence" value="ECO:0007669"/>
    <property type="project" value="UniProtKB-UniRule"/>
</dbReference>
<evidence type="ECO:0000256" key="20">
    <source>
        <dbReference type="HAMAP-Rule" id="MF_01283"/>
    </source>
</evidence>
<evidence type="ECO:0000256" key="2">
    <source>
        <dbReference type="ARBA" id="ARBA00001936"/>
    </source>
</evidence>
<evidence type="ECO:0000256" key="4">
    <source>
        <dbReference type="ARBA" id="ARBA00004853"/>
    </source>
</evidence>
<dbReference type="SUPFAM" id="SSF142695">
    <property type="entry name" value="RibA-like"/>
    <property type="match status" value="1"/>
</dbReference>
<dbReference type="HAMAP" id="MF_01283">
    <property type="entry name" value="RibBA"/>
    <property type="match status" value="1"/>
</dbReference>
<dbReference type="FunFam" id="3.40.50.10990:FF:000001">
    <property type="entry name" value="Riboflavin biosynthesis protein RibBA"/>
    <property type="match status" value="1"/>
</dbReference>
<keyword evidence="12 20" id="KW-0862">Zinc</keyword>
<dbReference type="GO" id="GO:0005525">
    <property type="term" value="F:GTP binding"/>
    <property type="evidence" value="ECO:0007669"/>
    <property type="project" value="UniProtKB-KW"/>
</dbReference>
<name>A0A1K1LHC2_9BACT</name>
<keyword evidence="23" id="KW-1185">Reference proteome</keyword>
<dbReference type="InterPro" id="IPR000926">
    <property type="entry name" value="RibA"/>
</dbReference>
<keyword evidence="13 20" id="KW-0460">Magnesium</keyword>
<dbReference type="Pfam" id="PF00926">
    <property type="entry name" value="DHBP_synthase"/>
    <property type="match status" value="1"/>
</dbReference>
<gene>
    <name evidence="20" type="primary">ribBA</name>
    <name evidence="22" type="ORF">DESPIGER_2274</name>
</gene>
<feature type="binding site" evidence="20">
    <location>
        <begin position="296"/>
        <end position="298"/>
    </location>
    <ligand>
        <name>GTP</name>
        <dbReference type="ChEBI" id="CHEBI:37565"/>
    </ligand>
</feature>
<sequence length="404" mass="44044">MPLCSTEEAIAEIRQGKMIILVDDEDRENEGDLTMAAEFVTPEAINFMAKFGRGLICLPMSGEMADKLQLPLMAKHNGSRFGTNFTVSIEAREGISTGISAADRATTIKAAVADGARPDDLVSPGHVFPLRARTDGVLARAGQTEGSVDLARLAGLKPAAVICEIMKDDGTMARMPDLEVFAAEHGLKIASVRDLICYRMRRGQVSVRCDAKAHLPSLYGDFTVYAYESDREPGTHLALVKGDITTPEPVLVRVHSQCLTGDALGSLRCDCRGQLAAALRQIEKEGRGVLLYMRQEGRGIGLANKIRAYALQDQGYDTVEANRKLGFPDDLRDYGTGAQILVDLGITKIRLLTNNPKKIVGLSGYGMEIVERVPIEIEACPENESYLRTKKEKMAHLLTGIRCH</sequence>
<comment type="catalytic activity">
    <reaction evidence="19 20">
        <text>GTP + 4 H2O = 2,5-diamino-6-hydroxy-4-(5-phosphoribosylamino)-pyrimidine + formate + 2 phosphate + 3 H(+)</text>
        <dbReference type="Rhea" id="RHEA:23704"/>
        <dbReference type="ChEBI" id="CHEBI:15377"/>
        <dbReference type="ChEBI" id="CHEBI:15378"/>
        <dbReference type="ChEBI" id="CHEBI:15740"/>
        <dbReference type="ChEBI" id="CHEBI:37565"/>
        <dbReference type="ChEBI" id="CHEBI:43474"/>
        <dbReference type="ChEBI" id="CHEBI:58614"/>
        <dbReference type="EC" id="3.5.4.25"/>
    </reaction>
</comment>
<evidence type="ECO:0000256" key="6">
    <source>
        <dbReference type="ARBA" id="ARBA00005520"/>
    </source>
</evidence>
<dbReference type="InterPro" id="IPR000422">
    <property type="entry name" value="DHBP_synthase_RibB"/>
</dbReference>
<keyword evidence="16 20" id="KW-0456">Lyase</keyword>
<evidence type="ECO:0000256" key="11">
    <source>
        <dbReference type="ARBA" id="ARBA00022801"/>
    </source>
</evidence>
<keyword evidence="10 20" id="KW-0547">Nucleotide-binding</keyword>
<evidence type="ECO:0000256" key="12">
    <source>
        <dbReference type="ARBA" id="ARBA00022833"/>
    </source>
</evidence>
<comment type="cofactor">
    <cofactor evidence="20">
        <name>Mg(2+)</name>
        <dbReference type="ChEBI" id="CHEBI:18420"/>
    </cofactor>
    <cofactor evidence="20">
        <name>Mn(2+)</name>
        <dbReference type="ChEBI" id="CHEBI:29035"/>
    </cofactor>
    <text evidence="20">Binds 2 divalent metal cations per subunit. Magnesium or manganese.</text>
</comment>
<dbReference type="NCBIfam" id="TIGR00506">
    <property type="entry name" value="ribB"/>
    <property type="match status" value="1"/>
</dbReference>
<feature type="binding site" evidence="20">
    <location>
        <position position="258"/>
    </location>
    <ligand>
        <name>Zn(2+)</name>
        <dbReference type="ChEBI" id="CHEBI:29105"/>
        <note>catalytic</note>
    </ligand>
</feature>
<evidence type="ECO:0000256" key="15">
    <source>
        <dbReference type="ARBA" id="ARBA00023211"/>
    </source>
</evidence>
<dbReference type="GO" id="GO:0030145">
    <property type="term" value="F:manganese ion binding"/>
    <property type="evidence" value="ECO:0007669"/>
    <property type="project" value="UniProtKB-UniRule"/>
</dbReference>
<dbReference type="GO" id="GO:0000287">
    <property type="term" value="F:magnesium ion binding"/>
    <property type="evidence" value="ECO:0007669"/>
    <property type="project" value="UniProtKB-UniRule"/>
</dbReference>
<comment type="catalytic activity">
    <reaction evidence="1 20">
        <text>D-ribulose 5-phosphate = (2S)-2-hydroxy-3-oxobutyl phosphate + formate + H(+)</text>
        <dbReference type="Rhea" id="RHEA:18457"/>
        <dbReference type="ChEBI" id="CHEBI:15378"/>
        <dbReference type="ChEBI" id="CHEBI:15740"/>
        <dbReference type="ChEBI" id="CHEBI:58121"/>
        <dbReference type="ChEBI" id="CHEBI:58830"/>
        <dbReference type="EC" id="4.1.99.12"/>
    </reaction>
</comment>
<dbReference type="GO" id="GO:0005829">
    <property type="term" value="C:cytosol"/>
    <property type="evidence" value="ECO:0007669"/>
    <property type="project" value="TreeGrafter"/>
</dbReference>
<evidence type="ECO:0000256" key="19">
    <source>
        <dbReference type="ARBA" id="ARBA00049295"/>
    </source>
</evidence>
<dbReference type="GO" id="GO:0008686">
    <property type="term" value="F:3,4-dihydroxy-2-butanone-4-phosphate synthase activity"/>
    <property type="evidence" value="ECO:0007669"/>
    <property type="project" value="UniProtKB-UniRule"/>
</dbReference>
<feature type="binding site" evidence="20">
    <location>
        <position position="28"/>
    </location>
    <ligand>
        <name>Mg(2+)</name>
        <dbReference type="ChEBI" id="CHEBI:18420"/>
        <label>2</label>
    </ligand>
</feature>
<dbReference type="InterPro" id="IPR016299">
    <property type="entry name" value="Riboflavin_synth_RibBA"/>
</dbReference>
<dbReference type="EC" id="4.1.99.12" evidence="20"/>
<dbReference type="KEGG" id="dpg:DESPIGER_2274"/>
<evidence type="ECO:0000256" key="10">
    <source>
        <dbReference type="ARBA" id="ARBA00022741"/>
    </source>
</evidence>
<dbReference type="InterPro" id="IPR017945">
    <property type="entry name" value="DHBP_synth_RibB-like_a/b_dom"/>
</dbReference>
<dbReference type="GO" id="GO:0008270">
    <property type="term" value="F:zinc ion binding"/>
    <property type="evidence" value="ECO:0007669"/>
    <property type="project" value="UniProtKB-UniRule"/>
</dbReference>
<dbReference type="PIRSF" id="PIRSF001259">
    <property type="entry name" value="RibA"/>
    <property type="match status" value="1"/>
</dbReference>
<comment type="cofactor">
    <cofactor evidence="2">
        <name>Mn(2+)</name>
        <dbReference type="ChEBI" id="CHEBI:29035"/>
    </cofactor>
</comment>
<evidence type="ECO:0000256" key="13">
    <source>
        <dbReference type="ARBA" id="ARBA00022842"/>
    </source>
</evidence>
<evidence type="ECO:0000256" key="16">
    <source>
        <dbReference type="ARBA" id="ARBA00023239"/>
    </source>
</evidence>
<evidence type="ECO:0000256" key="7">
    <source>
        <dbReference type="ARBA" id="ARBA00008976"/>
    </source>
</evidence>
<feature type="binding site" evidence="20">
    <location>
        <begin position="253"/>
        <end position="257"/>
    </location>
    <ligand>
        <name>GTP</name>
        <dbReference type="ChEBI" id="CHEBI:37565"/>
    </ligand>
</feature>
<keyword evidence="8 20" id="KW-0686">Riboflavin biosynthesis</keyword>
<evidence type="ECO:0000313" key="22">
    <source>
        <dbReference type="EMBL" id="SFV74096.1"/>
    </source>
</evidence>
<dbReference type="InterPro" id="IPR032677">
    <property type="entry name" value="GTP_cyclohydro_II"/>
</dbReference>
<dbReference type="CDD" id="cd00641">
    <property type="entry name" value="GTP_cyclohydro2"/>
    <property type="match status" value="1"/>
</dbReference>
<dbReference type="EMBL" id="LT630450">
    <property type="protein sequence ID" value="SFV74096.1"/>
    <property type="molecule type" value="Genomic_DNA"/>
</dbReference>
<comment type="similarity">
    <text evidence="6 20">In the N-terminal section; belongs to the DHBP synthase family.</text>
</comment>
<evidence type="ECO:0000256" key="9">
    <source>
        <dbReference type="ARBA" id="ARBA00022723"/>
    </source>
</evidence>
<dbReference type="PANTHER" id="PTHR21327:SF18">
    <property type="entry name" value="3,4-DIHYDROXY-2-BUTANONE 4-PHOSPHATE SYNTHASE"/>
    <property type="match status" value="1"/>
</dbReference>
<feature type="binding site" evidence="20">
    <location>
        <position position="28"/>
    </location>
    <ligand>
        <name>Mg(2+)</name>
        <dbReference type="ChEBI" id="CHEBI:18420"/>
        <label>1</label>
    </ligand>
</feature>
<dbReference type="EC" id="3.5.4.25" evidence="20"/>
<evidence type="ECO:0000256" key="1">
    <source>
        <dbReference type="ARBA" id="ARBA00000141"/>
    </source>
</evidence>
<comment type="pathway">
    <text evidence="4 20">Cofactor biosynthesis; riboflavin biosynthesis; 5-amino-6-(D-ribitylamino)uracil from GTP: step 1/4.</text>
</comment>
<keyword evidence="14 20" id="KW-0342">GTP-binding</keyword>
<evidence type="ECO:0000256" key="18">
    <source>
        <dbReference type="ARBA" id="ARBA00043932"/>
    </source>
</evidence>
<evidence type="ECO:0000256" key="14">
    <source>
        <dbReference type="ARBA" id="ARBA00023134"/>
    </source>
</evidence>
<keyword evidence="11 20" id="KW-0378">Hydrolase</keyword>
<dbReference type="RefSeq" id="WP_072336714.1">
    <property type="nucleotide sequence ID" value="NZ_CALJDE010000057.1"/>
</dbReference>
<dbReference type="Gene3D" id="3.40.50.10990">
    <property type="entry name" value="GTP cyclohydrolase II"/>
    <property type="match status" value="1"/>
</dbReference>
<feature type="binding site" evidence="20">
    <location>
        <position position="318"/>
    </location>
    <ligand>
        <name>GTP</name>
        <dbReference type="ChEBI" id="CHEBI:37565"/>
    </ligand>
</feature>
<keyword evidence="9 20" id="KW-0479">Metal-binding</keyword>
<evidence type="ECO:0000313" key="23">
    <source>
        <dbReference type="Proteomes" id="UP000186323"/>
    </source>
</evidence>
<comment type="similarity">
    <text evidence="7 20">In the C-terminal section; belongs to the GTP cyclohydrolase II family.</text>
</comment>
<dbReference type="NCBIfam" id="TIGR00505">
    <property type="entry name" value="ribA"/>
    <property type="match status" value="1"/>
</dbReference>
<comment type="function">
    <text evidence="18 20">Catalyzes the conversion of GTP to 2,5-diamino-6-ribosylamino-4(3H)-pyrimidinone 5'-phosphate (DARP), formate and pyrophosphate.</text>
</comment>
<dbReference type="NCBIfam" id="NF001591">
    <property type="entry name" value="PRK00393.1"/>
    <property type="match status" value="1"/>
</dbReference>